<name>A0A9P1A1J1_CUSEU</name>
<sequence>MPFAASFSCAADLVAADHHSSCLPTPRRMSDLSARVHIWGGDRASEGFHILIEVRWGYYDGLRRD</sequence>
<gene>
    <name evidence="1" type="ORF">CEURO_LOCUS22617</name>
</gene>
<dbReference type="Proteomes" id="UP001152484">
    <property type="component" value="Unassembled WGS sequence"/>
</dbReference>
<organism evidence="1 2">
    <name type="scientific">Cuscuta europaea</name>
    <name type="common">European dodder</name>
    <dbReference type="NCBI Taxonomy" id="41803"/>
    <lineage>
        <taxon>Eukaryota</taxon>
        <taxon>Viridiplantae</taxon>
        <taxon>Streptophyta</taxon>
        <taxon>Embryophyta</taxon>
        <taxon>Tracheophyta</taxon>
        <taxon>Spermatophyta</taxon>
        <taxon>Magnoliopsida</taxon>
        <taxon>eudicotyledons</taxon>
        <taxon>Gunneridae</taxon>
        <taxon>Pentapetalae</taxon>
        <taxon>asterids</taxon>
        <taxon>lamiids</taxon>
        <taxon>Solanales</taxon>
        <taxon>Convolvulaceae</taxon>
        <taxon>Cuscuteae</taxon>
        <taxon>Cuscuta</taxon>
        <taxon>Cuscuta subgen. Cuscuta</taxon>
    </lineage>
</organism>
<dbReference type="AlphaFoldDB" id="A0A9P1A1J1"/>
<comment type="caution">
    <text evidence="1">The sequence shown here is derived from an EMBL/GenBank/DDBJ whole genome shotgun (WGS) entry which is preliminary data.</text>
</comment>
<accession>A0A9P1A1J1</accession>
<evidence type="ECO:0000313" key="1">
    <source>
        <dbReference type="EMBL" id="CAH9120141.1"/>
    </source>
</evidence>
<reference evidence="1" key="1">
    <citation type="submission" date="2022-07" db="EMBL/GenBank/DDBJ databases">
        <authorList>
            <person name="Macas J."/>
            <person name="Novak P."/>
            <person name="Neumann P."/>
        </authorList>
    </citation>
    <scope>NUCLEOTIDE SEQUENCE</scope>
</reference>
<evidence type="ECO:0000313" key="2">
    <source>
        <dbReference type="Proteomes" id="UP001152484"/>
    </source>
</evidence>
<keyword evidence="2" id="KW-1185">Reference proteome</keyword>
<proteinExistence type="predicted"/>
<protein>
    <submittedName>
        <fullName evidence="1">Uncharacterized protein</fullName>
    </submittedName>
</protein>
<dbReference type="EMBL" id="CAMAPE010000082">
    <property type="protein sequence ID" value="CAH9120141.1"/>
    <property type="molecule type" value="Genomic_DNA"/>
</dbReference>